<evidence type="ECO:0000256" key="2">
    <source>
        <dbReference type="ARBA" id="ARBA00022448"/>
    </source>
</evidence>
<dbReference type="InterPro" id="IPR011989">
    <property type="entry name" value="ARM-like"/>
</dbReference>
<evidence type="ECO:0000256" key="5">
    <source>
        <dbReference type="ARBA" id="ARBA00022927"/>
    </source>
</evidence>
<proteinExistence type="predicted"/>
<keyword evidence="5" id="KW-0653">Protein transport</keyword>
<dbReference type="PANTHER" id="PTHR10527">
    <property type="entry name" value="IMPORTIN BETA"/>
    <property type="match status" value="1"/>
</dbReference>
<gene>
    <name evidence="6" type="ORF">SCF082_LOCUS3599</name>
</gene>
<dbReference type="InterPro" id="IPR040122">
    <property type="entry name" value="Importin_beta"/>
</dbReference>
<evidence type="ECO:0000313" key="6">
    <source>
        <dbReference type="EMBL" id="CAK8993669.1"/>
    </source>
</evidence>
<feature type="non-terminal residue" evidence="6">
    <location>
        <position position="1"/>
    </location>
</feature>
<protein>
    <submittedName>
        <fullName evidence="6">Importin subunit beta-3 (Importin beta sal3)</fullName>
    </submittedName>
</protein>
<keyword evidence="2" id="KW-0813">Transport</keyword>
<keyword evidence="7" id="KW-1185">Reference proteome</keyword>
<keyword evidence="4" id="KW-0677">Repeat</keyword>
<dbReference type="SUPFAM" id="SSF48371">
    <property type="entry name" value="ARM repeat"/>
    <property type="match status" value="1"/>
</dbReference>
<keyword evidence="3" id="KW-0963">Cytoplasm</keyword>
<dbReference type="InterPro" id="IPR016024">
    <property type="entry name" value="ARM-type_fold"/>
</dbReference>
<evidence type="ECO:0000256" key="4">
    <source>
        <dbReference type="ARBA" id="ARBA00022737"/>
    </source>
</evidence>
<dbReference type="Proteomes" id="UP001642464">
    <property type="component" value="Unassembled WGS sequence"/>
</dbReference>
<dbReference type="EMBL" id="CAXAMM010001848">
    <property type="protein sequence ID" value="CAK8993669.1"/>
    <property type="molecule type" value="Genomic_DNA"/>
</dbReference>
<comment type="caution">
    <text evidence="6">The sequence shown here is derived from an EMBL/GenBank/DDBJ whole genome shotgun (WGS) entry which is preliminary data.</text>
</comment>
<evidence type="ECO:0000256" key="3">
    <source>
        <dbReference type="ARBA" id="ARBA00022490"/>
    </source>
</evidence>
<evidence type="ECO:0000256" key="1">
    <source>
        <dbReference type="ARBA" id="ARBA00004496"/>
    </source>
</evidence>
<name>A0ABP0HW53_9DINO</name>
<organism evidence="6 7">
    <name type="scientific">Durusdinium trenchii</name>
    <dbReference type="NCBI Taxonomy" id="1381693"/>
    <lineage>
        <taxon>Eukaryota</taxon>
        <taxon>Sar</taxon>
        <taxon>Alveolata</taxon>
        <taxon>Dinophyceae</taxon>
        <taxon>Suessiales</taxon>
        <taxon>Symbiodiniaceae</taxon>
        <taxon>Durusdinium</taxon>
    </lineage>
</organism>
<dbReference type="Gene3D" id="1.25.10.10">
    <property type="entry name" value="Leucine-rich Repeat Variant"/>
    <property type="match status" value="1"/>
</dbReference>
<sequence>AETFLHELSARDLVFGLLTIVQQHGDPGVRHASLVVLGATLCSSQGGHEAGAYFELSQELEKSQVRAALVACIANEREWPIQRILCQLAGELAAQVDLTADWPELRETVFRMVFSGQDPDLLAALTVLKPAALGLLSGLDEPQLRQVAARLGVALSSAPSSASARLHVAVLEAVGAAGSVLFGPDRAVLASLSPGILDCVKAHANASVGELVLVLGALVDLCDVTPRLFSKVLSDLCQTLLVLVDATQAGSEVRSLAIEGFATLCERLPRTMASQACGAPAEPCVPLFVKALFRAMINSVEEIPTDDPWWWSNTDDSGMDEPTVDAAAEALGRLAEKDCIGPVEMIPSVMGLASECLDQAGSWEARFAGFEAVARIVEALVAEERGASASAAAARGAASADVFDMQGHIAQVCTWFCTAITQEAHPQVRLASLNGLGTLCTQFKARIQRYHHQQVLGALGVALGDAFPRIQARAADVLAVVMDKLPSGLIAAQMESLLSELLQGIVGGRAAVRESFVVVVTSFTHLDQVQAGIVKAIFDKFHEPLASILRLGDHGSLSLRFQAVLCLASLARWMQDPAVLPKVLALVVQQLEAFMSKEQDSLDTDGTLVETWGELSLSMGPAFAQYLPQLLEHLLRVIVRSREGAEYGQLAAHTSQVDDKLRAWSLVRKLLGTMRAQMVPFVPRICDTARAQVLSDATGAGADAMLRAAAVSVYPEAVAVFSREFPSSSQSRAPLGELVDRSLTTLLVALEREQDVEAEQSIIEVLREVISEGLEEPVASASTTTMPRVGHLSSDQLDGVATGLIARFKQSIQRRELARAALRLEKGTSENAGAGDADLDSDFLIKEELEESLRLVIIETLGQIAKLYADRFSGTFARVMEPVVMDLAYPYRLVQDRYQALFILDDVISNCTGLGADTVQSIAQILKSNIEAVHSNDNTTDSHEEIASLLQTALYAVGNLVTHYPDAFGNPDKMVEVLRRALMDPPSGVVDNALGAIGKLATRCSPRIAFQHREQALQVWLAALPLQHDEEEGRTAMALLLALFQEEEHAQTGSLLQPHHHPQAIRALAIALSDAMRFLPADTEERTASLLDQFRTQKPEEWDRVWSSLEEATRENLLMLGF</sequence>
<evidence type="ECO:0000313" key="7">
    <source>
        <dbReference type="Proteomes" id="UP001642464"/>
    </source>
</evidence>
<reference evidence="6 7" key="1">
    <citation type="submission" date="2024-02" db="EMBL/GenBank/DDBJ databases">
        <authorList>
            <person name="Chen Y."/>
            <person name="Shah S."/>
            <person name="Dougan E. K."/>
            <person name="Thang M."/>
            <person name="Chan C."/>
        </authorList>
    </citation>
    <scope>NUCLEOTIDE SEQUENCE [LARGE SCALE GENOMIC DNA]</scope>
</reference>
<accession>A0ABP0HW53</accession>
<comment type="subcellular location">
    <subcellularLocation>
        <location evidence="1">Cytoplasm</location>
    </subcellularLocation>
</comment>